<comment type="caution">
    <text evidence="2">The sequence shown here is derived from an EMBL/GenBank/DDBJ whole genome shotgun (WGS) entry which is preliminary data.</text>
</comment>
<evidence type="ECO:0000259" key="1">
    <source>
        <dbReference type="PROSITE" id="PS50263"/>
    </source>
</evidence>
<dbReference type="InterPro" id="IPR036526">
    <property type="entry name" value="C-N_Hydrolase_sf"/>
</dbReference>
<sequence length="251" mass="28255">MGTYLSVFQFRVELGNISANLKKVEEIKALIPEGGLLLLPEMFCCGFDYPNMEKLAQASQEVLDFLSTLSRERKAVVVGTLPLNEGNKLYNTAVVFDSGQLIAKRRKIELFPLYKETQYFSPAKEGDNRVIKTGVGKIGIVICFELRFNRFTNSLRKEGVQIILVPAMWGIERREHFKVLTRARAIETQSFLMASNSWGKTGKTIFGGASGIYSPWGEILAFSEDGEGFLTAKVELTEVERVRNKIPVRYP</sequence>
<protein>
    <recommendedName>
        <fullName evidence="1">CN hydrolase domain-containing protein</fullName>
    </recommendedName>
</protein>
<reference evidence="2" key="1">
    <citation type="journal article" date="2020" name="ISME J.">
        <title>Gammaproteobacteria mediating utilization of methyl-, sulfur- and petroleum organic compounds in deep ocean hydrothermal plumes.</title>
        <authorList>
            <person name="Zhou Z."/>
            <person name="Liu Y."/>
            <person name="Pan J."/>
            <person name="Cron B.R."/>
            <person name="Toner B.M."/>
            <person name="Anantharaman K."/>
            <person name="Breier J.A."/>
            <person name="Dick G.J."/>
            <person name="Li M."/>
        </authorList>
    </citation>
    <scope>NUCLEOTIDE SEQUENCE</scope>
    <source>
        <strain evidence="2">SZUA-1501</strain>
    </source>
</reference>
<gene>
    <name evidence="2" type="ORF">EYH37_02760</name>
</gene>
<dbReference type="EMBL" id="DQVE01000029">
    <property type="protein sequence ID" value="HIP98275.1"/>
    <property type="molecule type" value="Genomic_DNA"/>
</dbReference>
<dbReference type="PANTHER" id="PTHR23088:SF27">
    <property type="entry name" value="DEAMINATED GLUTATHIONE AMIDASE"/>
    <property type="match status" value="1"/>
</dbReference>
<organism evidence="2 3">
    <name type="scientific">Aquifex aeolicus</name>
    <dbReference type="NCBI Taxonomy" id="63363"/>
    <lineage>
        <taxon>Bacteria</taxon>
        <taxon>Pseudomonadati</taxon>
        <taxon>Aquificota</taxon>
        <taxon>Aquificia</taxon>
        <taxon>Aquificales</taxon>
        <taxon>Aquificaceae</taxon>
        <taxon>Aquifex</taxon>
    </lineage>
</organism>
<dbReference type="Gene3D" id="3.60.110.10">
    <property type="entry name" value="Carbon-nitrogen hydrolase"/>
    <property type="match status" value="1"/>
</dbReference>
<proteinExistence type="predicted"/>
<dbReference type="InterPro" id="IPR003010">
    <property type="entry name" value="C-N_Hydrolase"/>
</dbReference>
<dbReference type="PANTHER" id="PTHR23088">
    <property type="entry name" value="NITRILASE-RELATED"/>
    <property type="match status" value="1"/>
</dbReference>
<dbReference type="AlphaFoldDB" id="A0A9D1CEV7"/>
<feature type="domain" description="CN hydrolase" evidence="1">
    <location>
        <begin position="1"/>
        <end position="236"/>
    </location>
</feature>
<dbReference type="PROSITE" id="PS50263">
    <property type="entry name" value="CN_HYDROLASE"/>
    <property type="match status" value="1"/>
</dbReference>
<dbReference type="Proteomes" id="UP000606463">
    <property type="component" value="Unassembled WGS sequence"/>
</dbReference>
<dbReference type="SUPFAM" id="SSF56317">
    <property type="entry name" value="Carbon-nitrogen hydrolase"/>
    <property type="match status" value="1"/>
</dbReference>
<evidence type="ECO:0000313" key="2">
    <source>
        <dbReference type="EMBL" id="HIP98275.1"/>
    </source>
</evidence>
<name>A0A9D1CEV7_AQUAO</name>
<accession>A0A9D1CEV7</accession>
<evidence type="ECO:0000313" key="3">
    <source>
        <dbReference type="Proteomes" id="UP000606463"/>
    </source>
</evidence>
<dbReference type="Pfam" id="PF00795">
    <property type="entry name" value="CN_hydrolase"/>
    <property type="match status" value="1"/>
</dbReference>